<accession>A0A7Y9J8Z8</accession>
<keyword evidence="4" id="KW-1185">Reference proteome</keyword>
<comment type="caution">
    <text evidence="3">The sequence shown here is derived from an EMBL/GenBank/DDBJ whole genome shotgun (WGS) entry which is preliminary data.</text>
</comment>
<reference evidence="3 4" key="1">
    <citation type="submission" date="2020-07" db="EMBL/GenBank/DDBJ databases">
        <title>Sequencing the genomes of 1000 actinobacteria strains.</title>
        <authorList>
            <person name="Klenk H.-P."/>
        </authorList>
    </citation>
    <scope>NUCLEOTIDE SEQUENCE [LARGE SCALE GENOMIC DNA]</scope>
    <source>
        <strain evidence="3 4">DSM 45772</strain>
    </source>
</reference>
<dbReference type="InterPro" id="IPR005183">
    <property type="entry name" value="DUF305_CopM-like"/>
</dbReference>
<dbReference type="EMBL" id="JACCBN010000001">
    <property type="protein sequence ID" value="NYD39636.1"/>
    <property type="molecule type" value="Genomic_DNA"/>
</dbReference>
<sequence>MRSRTVGGLLTVVALVLLGACTSTPPTPAAAPAIGVDAAHGPADVAFATDMIPHHQQAVAMSRLADTRAAAPRVKALAARIEDEQGPEIEQMTAMLTAWGAPVPAGDQPMAMSGMPGMMGPQEMADLVGASGPTFDRAFLTMMIAHHTGAVQMAQTELAQGTNPQARRLAQAIIAAQQAEIAEMRGLLQG</sequence>
<dbReference type="PANTHER" id="PTHR36933:SF1">
    <property type="entry name" value="SLL0788 PROTEIN"/>
    <property type="match status" value="1"/>
</dbReference>
<dbReference type="Gene3D" id="1.20.1260.10">
    <property type="match status" value="1"/>
</dbReference>
<dbReference type="PROSITE" id="PS51257">
    <property type="entry name" value="PROKAR_LIPOPROTEIN"/>
    <property type="match status" value="1"/>
</dbReference>
<feature type="chain" id="PRO_5039225663" evidence="1">
    <location>
        <begin position="30"/>
        <end position="190"/>
    </location>
</feature>
<evidence type="ECO:0000256" key="1">
    <source>
        <dbReference type="SAM" id="SignalP"/>
    </source>
</evidence>
<keyword evidence="1" id="KW-0732">Signal</keyword>
<dbReference type="InterPro" id="IPR012347">
    <property type="entry name" value="Ferritin-like"/>
</dbReference>
<dbReference type="Pfam" id="PF03713">
    <property type="entry name" value="DUF305"/>
    <property type="match status" value="1"/>
</dbReference>
<evidence type="ECO:0000313" key="4">
    <source>
        <dbReference type="Proteomes" id="UP000535890"/>
    </source>
</evidence>
<organism evidence="3 4">
    <name type="scientific">Actinomycetospora corticicola</name>
    <dbReference type="NCBI Taxonomy" id="663602"/>
    <lineage>
        <taxon>Bacteria</taxon>
        <taxon>Bacillati</taxon>
        <taxon>Actinomycetota</taxon>
        <taxon>Actinomycetes</taxon>
        <taxon>Pseudonocardiales</taxon>
        <taxon>Pseudonocardiaceae</taxon>
        <taxon>Actinomycetospora</taxon>
    </lineage>
</organism>
<feature type="signal peptide" evidence="1">
    <location>
        <begin position="1"/>
        <end position="29"/>
    </location>
</feature>
<name>A0A7Y9J8Z8_9PSEU</name>
<evidence type="ECO:0000259" key="2">
    <source>
        <dbReference type="Pfam" id="PF03713"/>
    </source>
</evidence>
<gene>
    <name evidence="3" type="ORF">BJ983_005738</name>
</gene>
<dbReference type="AlphaFoldDB" id="A0A7Y9J8Z8"/>
<dbReference type="RefSeq" id="WP_179796930.1">
    <property type="nucleotide sequence ID" value="NZ_BAABHP010000023.1"/>
</dbReference>
<dbReference type="PANTHER" id="PTHR36933">
    <property type="entry name" value="SLL0788 PROTEIN"/>
    <property type="match status" value="1"/>
</dbReference>
<evidence type="ECO:0000313" key="3">
    <source>
        <dbReference type="EMBL" id="NYD39636.1"/>
    </source>
</evidence>
<protein>
    <submittedName>
        <fullName evidence="3">Uncharacterized protein (DUF305 family)</fullName>
    </submittedName>
</protein>
<proteinExistence type="predicted"/>
<dbReference type="Proteomes" id="UP000535890">
    <property type="component" value="Unassembled WGS sequence"/>
</dbReference>
<feature type="domain" description="DUF305" evidence="2">
    <location>
        <begin position="44"/>
        <end position="188"/>
    </location>
</feature>